<proteinExistence type="predicted"/>
<dbReference type="GO" id="GO:0035025">
    <property type="term" value="P:positive regulation of Rho protein signal transduction"/>
    <property type="evidence" value="ECO:0007669"/>
    <property type="project" value="TreeGrafter"/>
</dbReference>
<feature type="domain" description="DH" evidence="7">
    <location>
        <begin position="205"/>
        <end position="267"/>
    </location>
</feature>
<dbReference type="Pfam" id="PF00621">
    <property type="entry name" value="RhoGEF"/>
    <property type="match status" value="1"/>
</dbReference>
<evidence type="ECO:0000256" key="4">
    <source>
        <dbReference type="PROSITE-ProRule" id="PRU00192"/>
    </source>
</evidence>
<dbReference type="InterPro" id="IPR035899">
    <property type="entry name" value="DBL_dom_sf"/>
</dbReference>
<dbReference type="AlphaFoldDB" id="A0A1I8H0R1"/>
<keyword evidence="3" id="KW-0963">Cytoplasm</keyword>
<evidence type="ECO:0000313" key="9">
    <source>
        <dbReference type="WBParaSite" id="maker-uti_cns_0003927-snap-gene-0.2-mRNA-1"/>
    </source>
</evidence>
<protein>
    <submittedName>
        <fullName evidence="9">SH3 domain-containing protein</fullName>
    </submittedName>
</protein>
<dbReference type="Gene3D" id="1.20.900.10">
    <property type="entry name" value="Dbl homology (DH) domain"/>
    <property type="match status" value="1"/>
</dbReference>
<dbReference type="SUPFAM" id="SSF50044">
    <property type="entry name" value="SH3-domain"/>
    <property type="match status" value="2"/>
</dbReference>
<evidence type="ECO:0000259" key="6">
    <source>
        <dbReference type="PROSITE" id="PS50002"/>
    </source>
</evidence>
<dbReference type="Gene3D" id="2.30.30.40">
    <property type="entry name" value="SH3 Domains"/>
    <property type="match status" value="2"/>
</dbReference>
<sequence>MRIVVKKKPASGWWNGEVVENGVKRIGWFPASYTKLEQPSVANDQRPASRQSVTSNQSMPTSAAPVASAAPQDRLKKSSVHTAGAASVSASTPNLFASAGKKAATPTLSGSMSAQQQPTAALSMATSDDALSSSYNKAPSSSVERVVAKYRYQARNDDELTFEKGTIITVISKDEPDWHRGRTASLREGLFPVNYVEPLPQQEPNRQMVVNELTNSENTYYNDLLEVWNKFHEPMLESGLLTQDQLDAIFLNWTDLMNCSYSLLMAL</sequence>
<feature type="compositionally biased region" description="Polar residues" evidence="5">
    <location>
        <begin position="39"/>
        <end position="57"/>
    </location>
</feature>
<organism evidence="8 9">
    <name type="scientific">Macrostomum lignano</name>
    <dbReference type="NCBI Taxonomy" id="282301"/>
    <lineage>
        <taxon>Eukaryota</taxon>
        <taxon>Metazoa</taxon>
        <taxon>Spiralia</taxon>
        <taxon>Lophotrochozoa</taxon>
        <taxon>Platyhelminthes</taxon>
        <taxon>Rhabditophora</taxon>
        <taxon>Macrostomorpha</taxon>
        <taxon>Macrostomida</taxon>
        <taxon>Macrostomidae</taxon>
        <taxon>Macrostomum</taxon>
    </lineage>
</organism>
<evidence type="ECO:0000313" key="8">
    <source>
        <dbReference type="Proteomes" id="UP000095280"/>
    </source>
</evidence>
<feature type="compositionally biased region" description="Polar residues" evidence="5">
    <location>
        <begin position="106"/>
        <end position="125"/>
    </location>
</feature>
<keyword evidence="2 4" id="KW-0728">SH3 domain</keyword>
<dbReference type="PROSITE" id="PS50002">
    <property type="entry name" value="SH3"/>
    <property type="match status" value="1"/>
</dbReference>
<evidence type="ECO:0000256" key="5">
    <source>
        <dbReference type="SAM" id="MobiDB-lite"/>
    </source>
</evidence>
<dbReference type="GO" id="GO:0005085">
    <property type="term" value="F:guanyl-nucleotide exchange factor activity"/>
    <property type="evidence" value="ECO:0007669"/>
    <property type="project" value="InterPro"/>
</dbReference>
<evidence type="ECO:0000256" key="3">
    <source>
        <dbReference type="ARBA" id="ARBA00022490"/>
    </source>
</evidence>
<feature type="compositionally biased region" description="Low complexity" evidence="5">
    <location>
        <begin position="58"/>
        <end position="71"/>
    </location>
</feature>
<name>A0A1I8H0R1_9PLAT</name>
<evidence type="ECO:0000256" key="2">
    <source>
        <dbReference type="ARBA" id="ARBA00022443"/>
    </source>
</evidence>
<dbReference type="PRINTS" id="PR00452">
    <property type="entry name" value="SH3DOMAIN"/>
</dbReference>
<dbReference type="InterPro" id="IPR001452">
    <property type="entry name" value="SH3_domain"/>
</dbReference>
<dbReference type="Proteomes" id="UP000095280">
    <property type="component" value="Unplaced"/>
</dbReference>
<dbReference type="PANTHER" id="PTHR46006:SF6">
    <property type="entry name" value="INTERSECTIN-2 ISOFORM X1"/>
    <property type="match status" value="1"/>
</dbReference>
<dbReference type="InterPro" id="IPR036028">
    <property type="entry name" value="SH3-like_dom_sf"/>
</dbReference>
<dbReference type="InterPro" id="IPR051480">
    <property type="entry name" value="Endocytic_GEF_Adapter"/>
</dbReference>
<comment type="subcellular location">
    <subcellularLocation>
        <location evidence="1">Cytoplasm</location>
    </subcellularLocation>
</comment>
<dbReference type="WBParaSite" id="maker-uti_cns_0003927-snap-gene-0.2-mRNA-1">
    <property type="protein sequence ID" value="maker-uti_cns_0003927-snap-gene-0.2-mRNA-1"/>
    <property type="gene ID" value="maker-uti_cns_0003927-snap-gene-0.2"/>
</dbReference>
<evidence type="ECO:0000256" key="1">
    <source>
        <dbReference type="ARBA" id="ARBA00004496"/>
    </source>
</evidence>
<accession>A0A1I8H0R1</accession>
<feature type="region of interest" description="Disordered" evidence="5">
    <location>
        <begin position="39"/>
        <end position="81"/>
    </location>
</feature>
<evidence type="ECO:0000259" key="7">
    <source>
        <dbReference type="PROSITE" id="PS50010"/>
    </source>
</evidence>
<dbReference type="Pfam" id="PF14604">
    <property type="entry name" value="SH3_9"/>
    <property type="match status" value="1"/>
</dbReference>
<dbReference type="InterPro" id="IPR000219">
    <property type="entry name" value="DH_dom"/>
</dbReference>
<dbReference type="PANTHER" id="PTHR46006">
    <property type="entry name" value="RHO GUANINE NUCLEOTIDE EXCHANGE FACTOR AT 64C, ISOFORM A"/>
    <property type="match status" value="1"/>
</dbReference>
<feature type="domain" description="SH3" evidence="6">
    <location>
        <begin position="141"/>
        <end position="201"/>
    </location>
</feature>
<feature type="region of interest" description="Disordered" evidence="5">
    <location>
        <begin position="105"/>
        <end position="125"/>
    </location>
</feature>
<dbReference type="SMART" id="SM00326">
    <property type="entry name" value="SH3"/>
    <property type="match status" value="1"/>
</dbReference>
<dbReference type="PROSITE" id="PS50010">
    <property type="entry name" value="DH_2"/>
    <property type="match status" value="1"/>
</dbReference>
<dbReference type="GO" id="GO:0005737">
    <property type="term" value="C:cytoplasm"/>
    <property type="evidence" value="ECO:0007669"/>
    <property type="project" value="UniProtKB-SubCell"/>
</dbReference>
<reference evidence="9" key="1">
    <citation type="submission" date="2016-11" db="UniProtKB">
        <authorList>
            <consortium name="WormBaseParasite"/>
        </authorList>
    </citation>
    <scope>IDENTIFICATION</scope>
</reference>
<keyword evidence="8" id="KW-1185">Reference proteome</keyword>